<keyword evidence="3" id="KW-1185">Reference proteome</keyword>
<evidence type="ECO:0000313" key="4">
    <source>
        <dbReference type="WBParaSite" id="HPBE_0002524001-mRNA-1"/>
    </source>
</evidence>
<evidence type="ECO:0000313" key="2">
    <source>
        <dbReference type="EMBL" id="VDP49911.1"/>
    </source>
</evidence>
<dbReference type="AlphaFoldDB" id="A0A183GRC0"/>
<proteinExistence type="predicted"/>
<dbReference type="Proteomes" id="UP000050761">
    <property type="component" value="Unassembled WGS sequence"/>
</dbReference>
<dbReference type="WBParaSite" id="HPBE_0002524001-mRNA-1">
    <property type="protein sequence ID" value="HPBE_0002524001-mRNA-1"/>
    <property type="gene ID" value="HPBE_0002524001"/>
</dbReference>
<sequence length="93" mass="10734">MGKKSTEDDSGLIDELKEEVRELVTKIQKHFIAIEIANYIWRSFNRRLECLEEVKSQRGKRRRRSGGSRKAVNLEAAPNAKNFQEAPYPLGCQ</sequence>
<reference evidence="4" key="2">
    <citation type="submission" date="2019-09" db="UniProtKB">
        <authorList>
            <consortium name="WormBaseParasite"/>
        </authorList>
    </citation>
    <scope>IDENTIFICATION</scope>
</reference>
<dbReference type="EMBL" id="UZAH01037564">
    <property type="protein sequence ID" value="VDP49911.1"/>
    <property type="molecule type" value="Genomic_DNA"/>
</dbReference>
<dbReference type="OrthoDB" id="5856371at2759"/>
<name>A0A183GRC0_HELPZ</name>
<reference evidence="2 3" key="1">
    <citation type="submission" date="2018-11" db="EMBL/GenBank/DDBJ databases">
        <authorList>
            <consortium name="Pathogen Informatics"/>
        </authorList>
    </citation>
    <scope>NUCLEOTIDE SEQUENCE [LARGE SCALE GENOMIC DNA]</scope>
</reference>
<feature type="region of interest" description="Disordered" evidence="1">
    <location>
        <begin position="55"/>
        <end position="78"/>
    </location>
</feature>
<evidence type="ECO:0000256" key="1">
    <source>
        <dbReference type="SAM" id="MobiDB-lite"/>
    </source>
</evidence>
<gene>
    <name evidence="2" type="ORF">HPBE_LOCUS25239</name>
</gene>
<accession>A0A3P8E0S7</accession>
<protein>
    <submittedName>
        <fullName evidence="2 4">Uncharacterized protein</fullName>
    </submittedName>
</protein>
<feature type="compositionally biased region" description="Basic residues" evidence="1">
    <location>
        <begin position="57"/>
        <end position="67"/>
    </location>
</feature>
<evidence type="ECO:0000313" key="3">
    <source>
        <dbReference type="Proteomes" id="UP000050761"/>
    </source>
</evidence>
<accession>A0A183GRC0</accession>
<organism evidence="3 4">
    <name type="scientific">Heligmosomoides polygyrus</name>
    <name type="common">Parasitic roundworm</name>
    <dbReference type="NCBI Taxonomy" id="6339"/>
    <lineage>
        <taxon>Eukaryota</taxon>
        <taxon>Metazoa</taxon>
        <taxon>Ecdysozoa</taxon>
        <taxon>Nematoda</taxon>
        <taxon>Chromadorea</taxon>
        <taxon>Rhabditida</taxon>
        <taxon>Rhabditina</taxon>
        <taxon>Rhabditomorpha</taxon>
        <taxon>Strongyloidea</taxon>
        <taxon>Heligmosomidae</taxon>
        <taxon>Heligmosomoides</taxon>
    </lineage>
</organism>